<keyword evidence="2" id="KW-0812">Transmembrane</keyword>
<dbReference type="SUPFAM" id="SSF53850">
    <property type="entry name" value="Periplasmic binding protein-like II"/>
    <property type="match status" value="1"/>
</dbReference>
<dbReference type="PATRIC" id="fig|1121451.3.peg.3015"/>
<sequence>MEKQFIIRKYFIQFIIVTITVISFICPANSIAGQRLFFATDSFAPYLYPDNGKTTGIIYKLMELTFKEMRIPFSVAHFPWKRALLMAETCTSDGIPCALKTTARTEKLFYPEEPLITTEIVIFYRTDTNFTYKNFSSLKGKKIGAIRGYSYGERFDQSTIFKKEYGNSLEQNFRKMLAGRLDLVVAYKTPGIFKRHLYEMDNRISYSDTPIHKAPVYLAFSKKEGHAELAENFTDALVKVKKSASCREEMKKLGLPPGVSTPCN</sequence>
<dbReference type="KEGG" id="dhy:DESAM_22803"/>
<keyword evidence="1" id="KW-0732">Signal</keyword>
<accession>L0RFT7</accession>
<evidence type="ECO:0000259" key="3">
    <source>
        <dbReference type="Pfam" id="PF00497"/>
    </source>
</evidence>
<dbReference type="Proteomes" id="UP000010808">
    <property type="component" value="Chromosome"/>
</dbReference>
<dbReference type="RefSeq" id="WP_015337668.1">
    <property type="nucleotide sequence ID" value="NC_020055.1"/>
</dbReference>
<keyword evidence="2" id="KW-1133">Transmembrane helix</keyword>
<protein>
    <submittedName>
        <fullName evidence="4">Putative Extracellular solute-binding protein family 3</fullName>
    </submittedName>
</protein>
<dbReference type="OrthoDB" id="5419186at2"/>
<dbReference type="STRING" id="1121451.DESAM_22803"/>
<evidence type="ECO:0000313" key="5">
    <source>
        <dbReference type="Proteomes" id="UP000010808"/>
    </source>
</evidence>
<reference evidence="4 5" key="1">
    <citation type="submission" date="2012-10" db="EMBL/GenBank/DDBJ databases">
        <authorList>
            <person name="Genoscope - CEA"/>
        </authorList>
    </citation>
    <scope>NUCLEOTIDE SEQUENCE [LARGE SCALE GENOMIC DNA]</scope>
    <source>
        <strain evidence="5">AM13 / DSM 14728</strain>
    </source>
</reference>
<feature type="domain" description="Solute-binding protein family 3/N-terminal" evidence="3">
    <location>
        <begin position="41"/>
        <end position="248"/>
    </location>
</feature>
<feature type="transmembrane region" description="Helical" evidence="2">
    <location>
        <begin position="12"/>
        <end position="32"/>
    </location>
</feature>
<dbReference type="Gene3D" id="3.40.190.10">
    <property type="entry name" value="Periplasmic binding protein-like II"/>
    <property type="match status" value="2"/>
</dbReference>
<evidence type="ECO:0000313" key="4">
    <source>
        <dbReference type="EMBL" id="CCO25070.1"/>
    </source>
</evidence>
<organism evidence="4 5">
    <name type="scientific">Maridesulfovibrio hydrothermalis AM13 = DSM 14728</name>
    <dbReference type="NCBI Taxonomy" id="1121451"/>
    <lineage>
        <taxon>Bacteria</taxon>
        <taxon>Pseudomonadati</taxon>
        <taxon>Thermodesulfobacteriota</taxon>
        <taxon>Desulfovibrionia</taxon>
        <taxon>Desulfovibrionales</taxon>
        <taxon>Desulfovibrionaceae</taxon>
        <taxon>Maridesulfovibrio</taxon>
    </lineage>
</organism>
<dbReference type="AlphaFoldDB" id="L0RFT7"/>
<evidence type="ECO:0000256" key="1">
    <source>
        <dbReference type="ARBA" id="ARBA00022729"/>
    </source>
</evidence>
<dbReference type="HOGENOM" id="CLU_064076_8_0_7"/>
<dbReference type="InterPro" id="IPR001638">
    <property type="entry name" value="Solute-binding_3/MltF_N"/>
</dbReference>
<dbReference type="PANTHER" id="PTHR35936:SF25">
    <property type="entry name" value="ABC TRANSPORTER SUBSTRATE-BINDING PROTEIN"/>
    <property type="match status" value="1"/>
</dbReference>
<proteinExistence type="predicted"/>
<gene>
    <name evidence="4" type="ORF">DESAM_22803</name>
</gene>
<keyword evidence="5" id="KW-1185">Reference proteome</keyword>
<dbReference type="eggNOG" id="COG0834">
    <property type="taxonomic scope" value="Bacteria"/>
</dbReference>
<keyword evidence="2" id="KW-0472">Membrane</keyword>
<name>L0RFT7_9BACT</name>
<evidence type="ECO:0000256" key="2">
    <source>
        <dbReference type="SAM" id="Phobius"/>
    </source>
</evidence>
<dbReference type="PANTHER" id="PTHR35936">
    <property type="entry name" value="MEMBRANE-BOUND LYTIC MUREIN TRANSGLYCOSYLASE F"/>
    <property type="match status" value="1"/>
</dbReference>
<dbReference type="Pfam" id="PF00497">
    <property type="entry name" value="SBP_bac_3"/>
    <property type="match status" value="1"/>
</dbReference>
<dbReference type="EMBL" id="FO203522">
    <property type="protein sequence ID" value="CCO25070.1"/>
    <property type="molecule type" value="Genomic_DNA"/>
</dbReference>